<sequence>MHVQRSTEWQLEVLANSCSPLLYIIYVIQKQENKIDLQLRYYFIEEATIYMILQEISNIRFYQR</sequence>
<name>A0ABD2AAK4_VESSQ</name>
<reference evidence="1 2" key="1">
    <citation type="journal article" date="2024" name="Ann. Entomol. Soc. Am.">
        <title>Genomic analyses of the southern and eastern yellowjacket wasps (Hymenoptera: Vespidae) reveal evolutionary signatures of social life.</title>
        <authorList>
            <person name="Catto M.A."/>
            <person name="Caine P.B."/>
            <person name="Orr S.E."/>
            <person name="Hunt B.G."/>
            <person name="Goodisman M.A.D."/>
        </authorList>
    </citation>
    <scope>NUCLEOTIDE SEQUENCE [LARGE SCALE GENOMIC DNA]</scope>
    <source>
        <strain evidence="1">233</strain>
        <tissue evidence="1">Head and thorax</tissue>
    </source>
</reference>
<keyword evidence="2" id="KW-1185">Reference proteome</keyword>
<protein>
    <submittedName>
        <fullName evidence="1">Uncharacterized protein</fullName>
    </submittedName>
</protein>
<comment type="caution">
    <text evidence="1">The sequence shown here is derived from an EMBL/GenBank/DDBJ whole genome shotgun (WGS) entry which is preliminary data.</text>
</comment>
<dbReference type="Proteomes" id="UP001607302">
    <property type="component" value="Unassembled WGS sequence"/>
</dbReference>
<proteinExistence type="predicted"/>
<accession>A0ABD2AAK4</accession>
<evidence type="ECO:0000313" key="2">
    <source>
        <dbReference type="Proteomes" id="UP001607302"/>
    </source>
</evidence>
<organism evidence="1 2">
    <name type="scientific">Vespula squamosa</name>
    <name type="common">Southern yellow jacket</name>
    <name type="synonym">Wasp</name>
    <dbReference type="NCBI Taxonomy" id="30214"/>
    <lineage>
        <taxon>Eukaryota</taxon>
        <taxon>Metazoa</taxon>
        <taxon>Ecdysozoa</taxon>
        <taxon>Arthropoda</taxon>
        <taxon>Hexapoda</taxon>
        <taxon>Insecta</taxon>
        <taxon>Pterygota</taxon>
        <taxon>Neoptera</taxon>
        <taxon>Endopterygota</taxon>
        <taxon>Hymenoptera</taxon>
        <taxon>Apocrita</taxon>
        <taxon>Aculeata</taxon>
        <taxon>Vespoidea</taxon>
        <taxon>Vespidae</taxon>
        <taxon>Vespinae</taxon>
        <taxon>Vespula</taxon>
    </lineage>
</organism>
<dbReference type="EMBL" id="JAUDFV010000154">
    <property type="protein sequence ID" value="KAL2716735.1"/>
    <property type="molecule type" value="Genomic_DNA"/>
</dbReference>
<gene>
    <name evidence="1" type="ORF">V1478_014411</name>
</gene>
<evidence type="ECO:0000313" key="1">
    <source>
        <dbReference type="EMBL" id="KAL2716735.1"/>
    </source>
</evidence>
<dbReference type="AlphaFoldDB" id="A0ABD2AAK4"/>